<dbReference type="InterPro" id="IPR036388">
    <property type="entry name" value="WH-like_DNA-bd_sf"/>
</dbReference>
<dbReference type="InterPro" id="IPR011990">
    <property type="entry name" value="TPR-like_helical_dom_sf"/>
</dbReference>
<keyword evidence="1" id="KW-0547">Nucleotide-binding</keyword>
<dbReference type="InterPro" id="IPR027417">
    <property type="entry name" value="P-loop_NTPase"/>
</dbReference>
<dbReference type="PRINTS" id="PR00038">
    <property type="entry name" value="HTHLUXR"/>
</dbReference>
<evidence type="ECO:0000313" key="4">
    <source>
        <dbReference type="EMBL" id="MBA8923489.1"/>
    </source>
</evidence>
<protein>
    <submittedName>
        <fullName evidence="4">DNA-binding CsgD family transcriptional regulator</fullName>
    </submittedName>
</protein>
<dbReference type="Gene3D" id="1.10.10.10">
    <property type="entry name" value="Winged helix-like DNA-binding domain superfamily/Winged helix DNA-binding domain"/>
    <property type="match status" value="1"/>
</dbReference>
<dbReference type="CDD" id="cd06170">
    <property type="entry name" value="LuxR_C_like"/>
    <property type="match status" value="1"/>
</dbReference>
<reference evidence="4 5" key="1">
    <citation type="submission" date="2020-08" db="EMBL/GenBank/DDBJ databases">
        <title>Genomic Encyclopedia of Archaeal and Bacterial Type Strains, Phase II (KMG-II): from individual species to whole genera.</title>
        <authorList>
            <person name="Goeker M."/>
        </authorList>
    </citation>
    <scope>NUCLEOTIDE SEQUENCE [LARGE SCALE GENOMIC DNA]</scope>
    <source>
        <strain evidence="4 5">DSM 43850</strain>
    </source>
</reference>
<feature type="domain" description="HTH luxR-type" evidence="3">
    <location>
        <begin position="832"/>
        <end position="896"/>
    </location>
</feature>
<dbReference type="Pfam" id="PF13191">
    <property type="entry name" value="AAA_16"/>
    <property type="match status" value="1"/>
</dbReference>
<dbReference type="SUPFAM" id="SSF46894">
    <property type="entry name" value="C-terminal effector domain of the bipartite response regulators"/>
    <property type="match status" value="1"/>
</dbReference>
<dbReference type="InterPro" id="IPR000792">
    <property type="entry name" value="Tscrpt_reg_LuxR_C"/>
</dbReference>
<evidence type="ECO:0000256" key="2">
    <source>
        <dbReference type="ARBA" id="ARBA00022840"/>
    </source>
</evidence>
<dbReference type="InterPro" id="IPR016032">
    <property type="entry name" value="Sig_transdc_resp-reg_C-effctor"/>
</dbReference>
<dbReference type="PROSITE" id="PS00622">
    <property type="entry name" value="HTH_LUXR_1"/>
    <property type="match status" value="1"/>
</dbReference>
<keyword evidence="2" id="KW-0067">ATP-binding</keyword>
<keyword evidence="4" id="KW-0238">DNA-binding</keyword>
<dbReference type="PANTHER" id="PTHR16305">
    <property type="entry name" value="TESTICULAR SOLUBLE ADENYLYL CYCLASE"/>
    <property type="match status" value="1"/>
</dbReference>
<accession>A0ABR6B9F9</accession>
<dbReference type="GO" id="GO:0003677">
    <property type="term" value="F:DNA binding"/>
    <property type="evidence" value="ECO:0007669"/>
    <property type="project" value="UniProtKB-KW"/>
</dbReference>
<dbReference type="RefSeq" id="WP_236650039.1">
    <property type="nucleotide sequence ID" value="NZ_BAAABQ010000041.1"/>
</dbReference>
<sequence>MAREMFMAARRSLVGRHEEIDRLLALVRRAEQSEGGVLVLRGEPGIGKSALLDHVEHATPERFQVIRASMSEFEGELPFAALHQLCLPVLPHLDTLSVPYRDSLLVAFGLADGAPDPFRVGLAVLELFAAAATERPVLCVVDDAHWMDVASARALTFLARRIAAEPIAMVFAVRDQDVPRELDELPGLMVGGLSDAHARALLAEEKTVTLDERVREHLLAEARGNPLALIELPKAGGFELPTPSPVARRIERCFRARIAQLPPDARLLLILASAEPTGDPRLLWAAAQRLDIDVPSASAAAEASGLVLFDTRARFCHPLARSAAYRAAEPNQRRAAHRALADATDPAVAPDRRAWHRGQATAEPDEQVAEELESSASRAQARGGVAASAAFLKRAAVLSLDPGKQTERTLAATRAALEAGQINAAADLLASIDTDTLDDLQHASVDLLRGRIAFVHGADGAVKGPQLILRAGQRLAASDPERSRECVVAALEMGLVVARAAGVMELVLDAARSAPAASRPPDLLDALVLLRTEGHRAGLPALREVLTGEDAAWTRAPALATVLAGELWDLDLHGTIIDWLIRDGRDTGSPMTIRLGLSQVALAAVCTGDFGQAMAAIAEEEAIADALGDLPQLYPRVHLAAMRGRRQEVLDLFTESMSRGNGQLTANAHWAKAVLHNGLGEYPSALDAATRAVADGDLFITGIALPELVEAAVRCGENAVARSALDSLAERTEPAGTSLALGVLAGTRALVSDAEDDYLEALKHLTDSRLPPNLARAHLLYGEWLRRAGRRLDAREHLRTAQEQLSEIGLEAFAQRAAEELRATGEVARSRSKHTYDRLTMQEMHVARQVAAGATSKEVATRLFLSPRTVDAHLRNIFRKLGVTSRRQLRDMPGLR</sequence>
<dbReference type="PROSITE" id="PS50043">
    <property type="entry name" value="HTH_LUXR_2"/>
    <property type="match status" value="1"/>
</dbReference>
<proteinExistence type="predicted"/>
<dbReference type="PANTHER" id="PTHR16305:SF35">
    <property type="entry name" value="TRANSCRIPTIONAL ACTIVATOR DOMAIN"/>
    <property type="match status" value="1"/>
</dbReference>
<dbReference type="Proteomes" id="UP000517916">
    <property type="component" value="Unassembled WGS sequence"/>
</dbReference>
<dbReference type="EMBL" id="JACJID010000001">
    <property type="protein sequence ID" value="MBA8923489.1"/>
    <property type="molecule type" value="Genomic_DNA"/>
</dbReference>
<dbReference type="InterPro" id="IPR041664">
    <property type="entry name" value="AAA_16"/>
</dbReference>
<evidence type="ECO:0000256" key="1">
    <source>
        <dbReference type="ARBA" id="ARBA00022741"/>
    </source>
</evidence>
<dbReference type="SUPFAM" id="SSF48452">
    <property type="entry name" value="TPR-like"/>
    <property type="match status" value="1"/>
</dbReference>
<organism evidence="4 5">
    <name type="scientific">Kutzneria viridogrisea</name>
    <dbReference type="NCBI Taxonomy" id="47990"/>
    <lineage>
        <taxon>Bacteria</taxon>
        <taxon>Bacillati</taxon>
        <taxon>Actinomycetota</taxon>
        <taxon>Actinomycetes</taxon>
        <taxon>Pseudonocardiales</taxon>
        <taxon>Pseudonocardiaceae</taxon>
        <taxon>Kutzneria</taxon>
    </lineage>
</organism>
<evidence type="ECO:0000313" key="5">
    <source>
        <dbReference type="Proteomes" id="UP000517916"/>
    </source>
</evidence>
<keyword evidence="5" id="KW-1185">Reference proteome</keyword>
<gene>
    <name evidence="4" type="ORF">BC739_000686</name>
</gene>
<name>A0ABR6B9F9_9PSEU</name>
<comment type="caution">
    <text evidence="4">The sequence shown here is derived from an EMBL/GenBank/DDBJ whole genome shotgun (WGS) entry which is preliminary data.</text>
</comment>
<dbReference type="Gene3D" id="3.40.50.300">
    <property type="entry name" value="P-loop containing nucleotide triphosphate hydrolases"/>
    <property type="match status" value="1"/>
</dbReference>
<dbReference type="SMART" id="SM00421">
    <property type="entry name" value="HTH_LUXR"/>
    <property type="match status" value="1"/>
</dbReference>
<dbReference type="Gene3D" id="1.25.40.10">
    <property type="entry name" value="Tetratricopeptide repeat domain"/>
    <property type="match status" value="2"/>
</dbReference>
<evidence type="ECO:0000259" key="3">
    <source>
        <dbReference type="PROSITE" id="PS50043"/>
    </source>
</evidence>
<dbReference type="SUPFAM" id="SSF52540">
    <property type="entry name" value="P-loop containing nucleoside triphosphate hydrolases"/>
    <property type="match status" value="1"/>
</dbReference>
<dbReference type="Pfam" id="PF00196">
    <property type="entry name" value="GerE"/>
    <property type="match status" value="1"/>
</dbReference>